<evidence type="ECO:0000256" key="1">
    <source>
        <dbReference type="RuleBase" id="RU369095"/>
    </source>
</evidence>
<dbReference type="GO" id="GO:0048024">
    <property type="term" value="P:regulation of mRNA splicing, via spliceosome"/>
    <property type="evidence" value="ECO:0007669"/>
    <property type="project" value="TreeGrafter"/>
</dbReference>
<dbReference type="PANTHER" id="PTHR12357">
    <property type="entry name" value="YTH YT521-B HOMOLOGY DOMAIN-CONTAINING"/>
    <property type="match status" value="1"/>
</dbReference>
<dbReference type="Proteomes" id="UP000233551">
    <property type="component" value="Unassembled WGS sequence"/>
</dbReference>
<comment type="similarity">
    <text evidence="1">Belongs to the YTHDF family.</text>
</comment>
<sequence>MTLGLLMIQNSGKVILIFSVNMSGFFQGYAQMISSIGWRRDNVWSQGNGRSNPWGRSFKELPQDIGEALCELLDGNMDVHGDIRRTSVDSPCSSRDEEYGGPPVHMSWSSLPVSYPSVMYQQQPEAGRSNYQNQRSAGILPSENLLVASGSSKVTKPKDSRINRNLPALEVGREMSSRGDVWGLSTDSPLASTLTEDDFLDMSYEEYLEFHGRSSRQLAPKTSPITVSPFVASEGILVFVHLRGVYSGMLNVIWRDMA</sequence>
<dbReference type="EMBL" id="PGOL01003301">
    <property type="protein sequence ID" value="PKI41766.1"/>
    <property type="molecule type" value="Genomic_DNA"/>
</dbReference>
<dbReference type="STRING" id="22663.A0A2I0IEJ2"/>
<organism evidence="3 4">
    <name type="scientific">Punica granatum</name>
    <name type="common">Pomegranate</name>
    <dbReference type="NCBI Taxonomy" id="22663"/>
    <lineage>
        <taxon>Eukaryota</taxon>
        <taxon>Viridiplantae</taxon>
        <taxon>Streptophyta</taxon>
        <taxon>Embryophyta</taxon>
        <taxon>Tracheophyta</taxon>
        <taxon>Spermatophyta</taxon>
        <taxon>Magnoliopsida</taxon>
        <taxon>eudicotyledons</taxon>
        <taxon>Gunneridae</taxon>
        <taxon>Pentapetalae</taxon>
        <taxon>rosids</taxon>
        <taxon>malvids</taxon>
        <taxon>Myrtales</taxon>
        <taxon>Lythraceae</taxon>
        <taxon>Punica</taxon>
    </lineage>
</organism>
<dbReference type="GO" id="GO:0005654">
    <property type="term" value="C:nucleoplasm"/>
    <property type="evidence" value="ECO:0007669"/>
    <property type="project" value="TreeGrafter"/>
</dbReference>
<dbReference type="AlphaFoldDB" id="A0A2I0IEJ2"/>
<proteinExistence type="inferred from homology"/>
<comment type="function">
    <text evidence="1">Specifically recognizes and binds N6-methyladenosine (m6A)-containing RNAs, and regulates mRNA stability. M6A is a modification present at internal sites of mRNAs and some non-coding RNAs and plays a role in mRNA stability and processing.</text>
</comment>
<keyword evidence="4" id="KW-1185">Reference proteome</keyword>
<name>A0A2I0IEJ2_PUNGR</name>
<comment type="caution">
    <text evidence="3">The sequence shown here is derived from an EMBL/GenBank/DDBJ whole genome shotgun (WGS) entry which is preliminary data.</text>
</comment>
<dbReference type="PANTHER" id="PTHR12357:SF3">
    <property type="entry name" value="YTH DOMAIN-CONTAINING PROTEIN 1"/>
    <property type="match status" value="1"/>
</dbReference>
<dbReference type="InterPro" id="IPR045168">
    <property type="entry name" value="YTH_prot"/>
</dbReference>
<dbReference type="GO" id="GO:1990247">
    <property type="term" value="F:N6-methyladenosine-containing RNA reader activity"/>
    <property type="evidence" value="ECO:0007669"/>
    <property type="project" value="UniProtKB-UniRule"/>
</dbReference>
<evidence type="ECO:0000259" key="2">
    <source>
        <dbReference type="Pfam" id="PF04146"/>
    </source>
</evidence>
<gene>
    <name evidence="3" type="ORF">CRG98_037848</name>
</gene>
<dbReference type="GO" id="GO:0003729">
    <property type="term" value="F:mRNA binding"/>
    <property type="evidence" value="ECO:0007669"/>
    <property type="project" value="UniProtKB-UniRule"/>
</dbReference>
<feature type="domain" description="YTH" evidence="2">
    <location>
        <begin position="9"/>
        <end position="59"/>
    </location>
</feature>
<keyword evidence="1" id="KW-0694">RNA-binding</keyword>
<protein>
    <recommendedName>
        <fullName evidence="1">YTH domain-containing family protein</fullName>
    </recommendedName>
</protein>
<reference evidence="3 4" key="1">
    <citation type="submission" date="2017-11" db="EMBL/GenBank/DDBJ databases">
        <title>De-novo sequencing of pomegranate (Punica granatum L.) genome.</title>
        <authorList>
            <person name="Akparov Z."/>
            <person name="Amiraslanov A."/>
            <person name="Hajiyeva S."/>
            <person name="Abbasov M."/>
            <person name="Kaur K."/>
            <person name="Hamwieh A."/>
            <person name="Solovyev V."/>
            <person name="Salamov A."/>
            <person name="Braich B."/>
            <person name="Kosarev P."/>
            <person name="Mahmoud A."/>
            <person name="Hajiyev E."/>
            <person name="Babayeva S."/>
            <person name="Izzatullayeva V."/>
            <person name="Mammadov A."/>
            <person name="Mammadov A."/>
            <person name="Sharifova S."/>
            <person name="Ojaghi J."/>
            <person name="Eynullazada K."/>
            <person name="Bayramov B."/>
            <person name="Abdulazimova A."/>
            <person name="Shahmuradov I."/>
        </authorList>
    </citation>
    <scope>NUCLEOTIDE SEQUENCE [LARGE SCALE GENOMIC DNA]</scope>
    <source>
        <strain evidence="4">cv. AG2017</strain>
        <tissue evidence="3">Leaf</tissue>
    </source>
</reference>
<dbReference type="GO" id="GO:0000398">
    <property type="term" value="P:mRNA splicing, via spliceosome"/>
    <property type="evidence" value="ECO:0007669"/>
    <property type="project" value="TreeGrafter"/>
</dbReference>
<accession>A0A2I0IEJ2</accession>
<dbReference type="InterPro" id="IPR007275">
    <property type="entry name" value="YTH_domain"/>
</dbReference>
<dbReference type="Pfam" id="PF04146">
    <property type="entry name" value="YTH"/>
    <property type="match status" value="1"/>
</dbReference>
<evidence type="ECO:0000313" key="4">
    <source>
        <dbReference type="Proteomes" id="UP000233551"/>
    </source>
</evidence>
<evidence type="ECO:0000313" key="3">
    <source>
        <dbReference type="EMBL" id="PKI41766.1"/>
    </source>
</evidence>
<dbReference type="Gene3D" id="3.10.590.10">
    <property type="entry name" value="ph1033 like domains"/>
    <property type="match status" value="1"/>
</dbReference>